<evidence type="ECO:0000256" key="2">
    <source>
        <dbReference type="ARBA" id="ARBA00022428"/>
    </source>
</evidence>
<reference evidence="5 6" key="1">
    <citation type="journal article" date="2016" name="Nat. Commun.">
        <title>Thousands of microbial genomes shed light on interconnected biogeochemical processes in an aquifer system.</title>
        <authorList>
            <person name="Anantharaman K."/>
            <person name="Brown C.T."/>
            <person name="Hug L.A."/>
            <person name="Sharon I."/>
            <person name="Castelle C.J."/>
            <person name="Probst A.J."/>
            <person name="Thomas B.C."/>
            <person name="Singh A."/>
            <person name="Wilkins M.J."/>
            <person name="Karaoz U."/>
            <person name="Brodie E.L."/>
            <person name="Williams K.H."/>
            <person name="Hubbard S.S."/>
            <person name="Banfield J.F."/>
        </authorList>
    </citation>
    <scope>NUCLEOTIDE SEQUENCE [LARGE SCALE GENOMIC DNA]</scope>
</reference>
<dbReference type="InterPro" id="IPR003773">
    <property type="entry name" value="Menaquinone_biosynth"/>
</dbReference>
<dbReference type="UniPathway" id="UPA00079"/>
<evidence type="ECO:0000256" key="1">
    <source>
        <dbReference type="ARBA" id="ARBA00004863"/>
    </source>
</evidence>
<proteinExistence type="inferred from homology"/>
<dbReference type="AlphaFoldDB" id="A0A1F7RV53"/>
<protein>
    <recommendedName>
        <fullName evidence="4">Chorismate dehydratase</fullName>
        <ecNumber evidence="4">4.2.1.151</ecNumber>
    </recommendedName>
    <alternativeName>
        <fullName evidence="4">Menaquinone biosynthetic enzyme MqnA</fullName>
    </alternativeName>
</protein>
<keyword evidence="3 4" id="KW-0456">Lyase</keyword>
<dbReference type="SUPFAM" id="SSF53850">
    <property type="entry name" value="Periplasmic binding protein-like II"/>
    <property type="match status" value="1"/>
</dbReference>
<dbReference type="GO" id="GO:0009234">
    <property type="term" value="P:menaquinone biosynthetic process"/>
    <property type="evidence" value="ECO:0007669"/>
    <property type="project" value="UniProtKB-UniRule"/>
</dbReference>
<evidence type="ECO:0000313" key="5">
    <source>
        <dbReference type="EMBL" id="OGL44948.1"/>
    </source>
</evidence>
<comment type="function">
    <text evidence="4">Catalyzes the dehydration of chorismate into 3-[(1-carboxyvinyl)oxy]benzoate, a step in the biosynthesis of menaquinone (MK, vitamin K2).</text>
</comment>
<sequence length="269" mass="30586">MKKIKVGCHNFLNSKPFILPLIRGDLKHHFEIILDTPVKISELLRKGKLDVGFIPSIEYLKNKNLKLIPDICIASDGEVKSVILLSKKEIKKIKTVALDKRSKTSVALLKILFKKFYKVNVKYLEDTKANQQKADSKLIIGDEALFFTYPARVPAASQELPCYIFDLGKEWKKFTKLPFVFAVIAAKPTVNLDYVRETLLKAKSIGIRDIADIAMKTADQAGLSYNQCYNYLSDKIKYGLGRKELKGLSRFQDLVFEIGELKGKREIRA</sequence>
<dbReference type="PANTHER" id="PTHR37690:SF1">
    <property type="entry name" value="CHORISMATE DEHYDRATASE"/>
    <property type="match status" value="1"/>
</dbReference>
<dbReference type="Pfam" id="PF02621">
    <property type="entry name" value="VitK2_biosynth"/>
    <property type="match status" value="1"/>
</dbReference>
<comment type="catalytic activity">
    <reaction evidence="4">
        <text>chorismate = 3-[(1-carboxyvinyl)-oxy]benzoate + H2O</text>
        <dbReference type="Rhea" id="RHEA:40051"/>
        <dbReference type="ChEBI" id="CHEBI:15377"/>
        <dbReference type="ChEBI" id="CHEBI:29748"/>
        <dbReference type="ChEBI" id="CHEBI:76981"/>
        <dbReference type="EC" id="4.2.1.151"/>
    </reaction>
</comment>
<keyword evidence="2 4" id="KW-0474">Menaquinone biosynthesis</keyword>
<dbReference type="InterPro" id="IPR030868">
    <property type="entry name" value="MqnA"/>
</dbReference>
<dbReference type="Gene3D" id="3.40.190.10">
    <property type="entry name" value="Periplasmic binding protein-like II"/>
    <property type="match status" value="2"/>
</dbReference>
<organism evidence="5 6">
    <name type="scientific">Candidatus Schekmanbacteria bacterium RBG_16_38_11</name>
    <dbReference type="NCBI Taxonomy" id="1817880"/>
    <lineage>
        <taxon>Bacteria</taxon>
        <taxon>Candidatus Schekmaniibacteriota</taxon>
    </lineage>
</organism>
<evidence type="ECO:0000256" key="3">
    <source>
        <dbReference type="ARBA" id="ARBA00023239"/>
    </source>
</evidence>
<dbReference type="PANTHER" id="PTHR37690">
    <property type="entry name" value="CHORISMATE DEHYDRATASE"/>
    <property type="match status" value="1"/>
</dbReference>
<dbReference type="EMBL" id="MGDF01000118">
    <property type="protein sequence ID" value="OGL44948.1"/>
    <property type="molecule type" value="Genomic_DNA"/>
</dbReference>
<accession>A0A1F7RV53</accession>
<dbReference type="HAMAP" id="MF_00995">
    <property type="entry name" value="MqnA"/>
    <property type="match status" value="1"/>
</dbReference>
<comment type="similarity">
    <text evidence="4">Belongs to the MqnA/MqnD family. MqnA subfamily.</text>
</comment>
<gene>
    <name evidence="4" type="primary">mqnA</name>
    <name evidence="5" type="ORF">A2149_06380</name>
</gene>
<evidence type="ECO:0000313" key="6">
    <source>
        <dbReference type="Proteomes" id="UP000178435"/>
    </source>
</evidence>
<evidence type="ECO:0000256" key="4">
    <source>
        <dbReference type="HAMAP-Rule" id="MF_00995"/>
    </source>
</evidence>
<dbReference type="CDD" id="cd13634">
    <property type="entry name" value="PBP2_Sco4506"/>
    <property type="match status" value="1"/>
</dbReference>
<comment type="pathway">
    <text evidence="1 4">Quinol/quinone metabolism; menaquinone biosynthesis.</text>
</comment>
<dbReference type="Proteomes" id="UP000178435">
    <property type="component" value="Unassembled WGS sequence"/>
</dbReference>
<dbReference type="GO" id="GO:0016836">
    <property type="term" value="F:hydro-lyase activity"/>
    <property type="evidence" value="ECO:0007669"/>
    <property type="project" value="UniProtKB-UniRule"/>
</dbReference>
<dbReference type="EC" id="4.2.1.151" evidence="4"/>
<comment type="caution">
    <text evidence="5">The sequence shown here is derived from an EMBL/GenBank/DDBJ whole genome shotgun (WGS) entry which is preliminary data.</text>
</comment>
<name>A0A1F7RV53_9BACT</name>